<reference evidence="6 7" key="1">
    <citation type="submission" date="2019-08" db="EMBL/GenBank/DDBJ databases">
        <authorList>
            <person name="Dong K."/>
        </authorList>
    </citation>
    <scope>NUCLEOTIDE SEQUENCE [LARGE SCALE GENOMIC DNA]</scope>
    <source>
        <strain evidence="6 7">JCM14558</strain>
    </source>
</reference>
<comment type="similarity">
    <text evidence="2">Belongs to the glycosyltransferase 2 family.</text>
</comment>
<comment type="pathway">
    <text evidence="1">Cell wall biogenesis; cell wall polysaccharide biosynthesis.</text>
</comment>
<comment type="caution">
    <text evidence="6">The sequence shown here is derived from an EMBL/GenBank/DDBJ whole genome shotgun (WGS) entry which is preliminary data.</text>
</comment>
<evidence type="ECO:0000313" key="6">
    <source>
        <dbReference type="EMBL" id="TXK12182.1"/>
    </source>
</evidence>
<dbReference type="OrthoDB" id="6653642at2"/>
<keyword evidence="4 6" id="KW-0808">Transferase</keyword>
<dbReference type="InterPro" id="IPR029044">
    <property type="entry name" value="Nucleotide-diphossugar_trans"/>
</dbReference>
<dbReference type="SUPFAM" id="SSF53448">
    <property type="entry name" value="Nucleotide-diphospho-sugar transferases"/>
    <property type="match status" value="1"/>
</dbReference>
<evidence type="ECO:0000256" key="4">
    <source>
        <dbReference type="ARBA" id="ARBA00022679"/>
    </source>
</evidence>
<evidence type="ECO:0000256" key="3">
    <source>
        <dbReference type="ARBA" id="ARBA00022676"/>
    </source>
</evidence>
<proteinExistence type="inferred from homology"/>
<evidence type="ECO:0000313" key="7">
    <source>
        <dbReference type="Proteomes" id="UP000321034"/>
    </source>
</evidence>
<name>A0A5C8HZP2_9MICO</name>
<dbReference type="PANTHER" id="PTHR43179:SF12">
    <property type="entry name" value="GALACTOFURANOSYLTRANSFERASE GLFT2"/>
    <property type="match status" value="1"/>
</dbReference>
<sequence>MTTAVLTVASRARAAHVDRQRAFLAQLERPDVLRAEAWLDPEPPTGDGILVHVPPGEFGLRVGEGRNAAAAAAIAGGADLLIFLDADCLPGPGLIERYEAVARESGLYAGPVTYLAEGSMPEDLRSLEALTRPHAARPWPADAEVLRADPAAYDLFWSLSFAVSVSTWEEIGGFSEAFQGYGAEDTDFAWRAREMNVPLLWVGGAHAYHQWHPTSDPPWQHLDDILRNGAAFARRWGRWPMSGWLEKFERAGAITRDGEGWRRV</sequence>
<dbReference type="AlphaFoldDB" id="A0A5C8HZP2"/>
<dbReference type="InterPro" id="IPR027791">
    <property type="entry name" value="Galactosyl_T_C"/>
</dbReference>
<dbReference type="RefSeq" id="WP_147892923.1">
    <property type="nucleotide sequence ID" value="NZ_BAAANR010000001.1"/>
</dbReference>
<dbReference type="PANTHER" id="PTHR43179">
    <property type="entry name" value="RHAMNOSYLTRANSFERASE WBBL"/>
    <property type="match status" value="1"/>
</dbReference>
<dbReference type="EMBL" id="VRSV01000001">
    <property type="protein sequence ID" value="TXK12182.1"/>
    <property type="molecule type" value="Genomic_DNA"/>
</dbReference>
<gene>
    <name evidence="6" type="ORF">FVP77_01435</name>
</gene>
<dbReference type="Proteomes" id="UP000321034">
    <property type="component" value="Unassembled WGS sequence"/>
</dbReference>
<evidence type="ECO:0000259" key="5">
    <source>
        <dbReference type="Pfam" id="PF02709"/>
    </source>
</evidence>
<evidence type="ECO:0000256" key="1">
    <source>
        <dbReference type="ARBA" id="ARBA00004776"/>
    </source>
</evidence>
<dbReference type="Pfam" id="PF02709">
    <property type="entry name" value="Glyco_transf_7C"/>
    <property type="match status" value="1"/>
</dbReference>
<protein>
    <submittedName>
        <fullName evidence="6">Glycosyltransferase family 2 protein</fullName>
    </submittedName>
</protein>
<dbReference type="Gene3D" id="3.90.550.10">
    <property type="entry name" value="Spore Coat Polysaccharide Biosynthesis Protein SpsA, Chain A"/>
    <property type="match status" value="1"/>
</dbReference>
<accession>A0A5C8HZP2</accession>
<keyword evidence="3" id="KW-0328">Glycosyltransferase</keyword>
<keyword evidence="7" id="KW-1185">Reference proteome</keyword>
<organism evidence="6 7">
    <name type="scientific">Microbacterium hatanonis</name>
    <dbReference type="NCBI Taxonomy" id="404366"/>
    <lineage>
        <taxon>Bacteria</taxon>
        <taxon>Bacillati</taxon>
        <taxon>Actinomycetota</taxon>
        <taxon>Actinomycetes</taxon>
        <taxon>Micrococcales</taxon>
        <taxon>Microbacteriaceae</taxon>
        <taxon>Microbacterium</taxon>
    </lineage>
</organism>
<dbReference type="GO" id="GO:0016757">
    <property type="term" value="F:glycosyltransferase activity"/>
    <property type="evidence" value="ECO:0007669"/>
    <property type="project" value="UniProtKB-KW"/>
</dbReference>
<feature type="domain" description="Galactosyltransferase C-terminal" evidence="5">
    <location>
        <begin position="153"/>
        <end position="197"/>
    </location>
</feature>
<evidence type="ECO:0000256" key="2">
    <source>
        <dbReference type="ARBA" id="ARBA00006739"/>
    </source>
</evidence>